<organism evidence="1 2">
    <name type="scientific">Solimonas fluminis</name>
    <dbReference type="NCBI Taxonomy" id="2086571"/>
    <lineage>
        <taxon>Bacteria</taxon>
        <taxon>Pseudomonadati</taxon>
        <taxon>Pseudomonadota</taxon>
        <taxon>Gammaproteobacteria</taxon>
        <taxon>Nevskiales</taxon>
        <taxon>Nevskiaceae</taxon>
        <taxon>Solimonas</taxon>
    </lineage>
</organism>
<accession>A0A2S5TI10</accession>
<name>A0A2S5TI10_9GAMM</name>
<dbReference type="OrthoDB" id="9885688at2"/>
<evidence type="ECO:0000313" key="1">
    <source>
        <dbReference type="EMBL" id="PPE74614.1"/>
    </source>
</evidence>
<sequence>MGAALKSDEHERRRIAAALDLRTGSLCDGRALVAEALTDCEAANATLRSIASHVRTAVLGDSETVDREIGRIVREAVVRYASMPG</sequence>
<dbReference type="AlphaFoldDB" id="A0A2S5TI10"/>
<proteinExistence type="predicted"/>
<gene>
    <name evidence="1" type="ORF">C3942_07580</name>
</gene>
<evidence type="ECO:0000313" key="2">
    <source>
        <dbReference type="Proteomes" id="UP000238220"/>
    </source>
</evidence>
<dbReference type="EMBL" id="PSNW01000003">
    <property type="protein sequence ID" value="PPE74614.1"/>
    <property type="molecule type" value="Genomic_DNA"/>
</dbReference>
<protein>
    <submittedName>
        <fullName evidence="1">Uncharacterized protein</fullName>
    </submittedName>
</protein>
<dbReference type="RefSeq" id="WP_104229771.1">
    <property type="nucleotide sequence ID" value="NZ_PSNW01000003.1"/>
</dbReference>
<keyword evidence="2" id="KW-1185">Reference proteome</keyword>
<reference evidence="1 2" key="1">
    <citation type="submission" date="2018-02" db="EMBL/GenBank/DDBJ databases">
        <title>Genome sequencing of Solimonas sp. HR-BB.</title>
        <authorList>
            <person name="Lee Y."/>
            <person name="Jeon C.O."/>
        </authorList>
    </citation>
    <scope>NUCLEOTIDE SEQUENCE [LARGE SCALE GENOMIC DNA]</scope>
    <source>
        <strain evidence="1 2">HR-BB</strain>
    </source>
</reference>
<dbReference type="Proteomes" id="UP000238220">
    <property type="component" value="Unassembled WGS sequence"/>
</dbReference>
<comment type="caution">
    <text evidence="1">The sequence shown here is derived from an EMBL/GenBank/DDBJ whole genome shotgun (WGS) entry which is preliminary data.</text>
</comment>